<evidence type="ECO:0000313" key="2">
    <source>
        <dbReference type="EMBL" id="GIJ35372.1"/>
    </source>
</evidence>
<keyword evidence="3" id="KW-1185">Reference proteome</keyword>
<protein>
    <recommendedName>
        <fullName evidence="4">DUF3072 domain-containing protein</fullName>
    </recommendedName>
</protein>
<gene>
    <name evidence="2" type="ORF">Vse01_45200</name>
</gene>
<dbReference type="InterPro" id="IPR021425">
    <property type="entry name" value="DUF3072"/>
</dbReference>
<evidence type="ECO:0000313" key="3">
    <source>
        <dbReference type="Proteomes" id="UP000607311"/>
    </source>
</evidence>
<evidence type="ECO:0000256" key="1">
    <source>
        <dbReference type="SAM" id="MobiDB-lite"/>
    </source>
</evidence>
<feature type="region of interest" description="Disordered" evidence="1">
    <location>
        <begin position="1"/>
        <end position="42"/>
    </location>
</feature>
<name>A0A9W5XLS4_9ACTN</name>
<dbReference type="EMBL" id="BOPD01000029">
    <property type="protein sequence ID" value="GIJ35372.1"/>
    <property type="molecule type" value="Genomic_DNA"/>
</dbReference>
<sequence>MATDPGMAHLFEREGADMSEKHDPQAAVKDPDEWVTGDEPTTAAQESYLRTLAREAGESVPDGLSKAEAAKLIDRLQQQTGRGDQG</sequence>
<comment type="caution">
    <text evidence="2">The sequence shown here is derived from an EMBL/GenBank/DDBJ whole genome shotgun (WGS) entry which is preliminary data.</text>
</comment>
<dbReference type="Proteomes" id="UP000607311">
    <property type="component" value="Unassembled WGS sequence"/>
</dbReference>
<proteinExistence type="predicted"/>
<feature type="compositionally biased region" description="Basic and acidic residues" evidence="1">
    <location>
        <begin position="10"/>
        <end position="32"/>
    </location>
</feature>
<dbReference type="Pfam" id="PF11272">
    <property type="entry name" value="DUF3072"/>
    <property type="match status" value="1"/>
</dbReference>
<accession>A0A9W5XLS4</accession>
<evidence type="ECO:0008006" key="4">
    <source>
        <dbReference type="Google" id="ProtNLM"/>
    </source>
</evidence>
<dbReference type="AlphaFoldDB" id="A0A9W5XLS4"/>
<reference evidence="2" key="1">
    <citation type="submission" date="2021-01" db="EMBL/GenBank/DDBJ databases">
        <title>Whole genome shotgun sequence of Verrucosispora sediminis NBRC 107745.</title>
        <authorList>
            <person name="Komaki H."/>
            <person name="Tamura T."/>
        </authorList>
    </citation>
    <scope>NUCLEOTIDE SEQUENCE</scope>
    <source>
        <strain evidence="2">NBRC 107745</strain>
    </source>
</reference>
<organism evidence="2 3">
    <name type="scientific">Micromonospora sediminimaris</name>
    <dbReference type="NCBI Taxonomy" id="547162"/>
    <lineage>
        <taxon>Bacteria</taxon>
        <taxon>Bacillati</taxon>
        <taxon>Actinomycetota</taxon>
        <taxon>Actinomycetes</taxon>
        <taxon>Micromonosporales</taxon>
        <taxon>Micromonosporaceae</taxon>
        <taxon>Micromonospora</taxon>
    </lineage>
</organism>